<accession>A0A246S287</accession>
<evidence type="ECO:0000259" key="1">
    <source>
        <dbReference type="Pfam" id="PF18864"/>
    </source>
</evidence>
<keyword evidence="3" id="KW-1185">Reference proteome</keyword>
<dbReference type="EMBL" id="JPUA01000026">
    <property type="protein sequence ID" value="OWV29960.1"/>
    <property type="molecule type" value="Genomic_DNA"/>
</dbReference>
<name>A0A246S287_9GAMM</name>
<evidence type="ECO:0000313" key="2">
    <source>
        <dbReference type="EMBL" id="OWV29960.1"/>
    </source>
</evidence>
<comment type="caution">
    <text evidence="2">The sequence shown here is derived from an EMBL/GenBank/DDBJ whole genome shotgun (WGS) entry which is preliminary data.</text>
</comment>
<dbReference type="Pfam" id="PF18864">
    <property type="entry name" value="AbiTii"/>
    <property type="match status" value="1"/>
</dbReference>
<feature type="domain" description="AbiTii" evidence="1">
    <location>
        <begin position="12"/>
        <end position="176"/>
    </location>
</feature>
<dbReference type="RefSeq" id="WP_088699948.1">
    <property type="nucleotide sequence ID" value="NZ_JPUA01000026.1"/>
</dbReference>
<gene>
    <name evidence="2" type="ORF">JI62_09515</name>
</gene>
<dbReference type="OrthoDB" id="7041873at2"/>
<reference evidence="2 3" key="1">
    <citation type="submission" date="2014-08" db="EMBL/GenBank/DDBJ databases">
        <title>Draft genome sequence of a novel L-asparaginase producing marine bacterium, Halomonas campaniensis.</title>
        <authorList>
            <person name="Sundarakrishnan B."/>
            <person name="Moushumi Priya A."/>
            <person name="Raman G."/>
            <person name="Sakthivel N."/>
            <person name="Park S."/>
            <person name="Jayachandran S."/>
        </authorList>
    </citation>
    <scope>NUCLEOTIDE SEQUENCE [LARGE SCALE GENOMIC DNA]</scope>
    <source>
        <strain evidence="2 3">SK03</strain>
    </source>
</reference>
<dbReference type="AlphaFoldDB" id="A0A246S287"/>
<dbReference type="InterPro" id="IPR041304">
    <property type="entry name" value="AbiTii"/>
</dbReference>
<dbReference type="Proteomes" id="UP000197334">
    <property type="component" value="Unassembled WGS sequence"/>
</dbReference>
<evidence type="ECO:0000313" key="3">
    <source>
        <dbReference type="Proteomes" id="UP000197334"/>
    </source>
</evidence>
<proteinExistence type="predicted"/>
<sequence>MVDQSRSEHILELAKELLDDVELSRTSAESLILKASRLARWVGSEEIRYWLKLEMQGYNSSNEISLRYMTITGRWVDREKRKGYWGPLAQQEAAIIAEQAKLHAMRVPDTAGDMAFIATKKVTDEMASSTSYISKLSGIKSRVLAKLHEFVSEIYYEKQFDSLSESIFERYKSDVDSLIGESCGEVIEQIPSVMSRLAEGDQEAISQSLTTCRRVIDSFADSIFPPLEETIEIGGNQLSLAANRHQNRINAYIHQRIDSNTRKKRFRQNLANLYDRVSTGVHNEVTVEEARALFLNTYLLIGEILHLPSNDA</sequence>
<protein>
    <recommendedName>
        <fullName evidence="1">AbiTii domain-containing protein</fullName>
    </recommendedName>
</protein>
<organism evidence="2 3">
    <name type="scientific">Halomonas campaniensis</name>
    <dbReference type="NCBI Taxonomy" id="213554"/>
    <lineage>
        <taxon>Bacteria</taxon>
        <taxon>Pseudomonadati</taxon>
        <taxon>Pseudomonadota</taxon>
        <taxon>Gammaproteobacteria</taxon>
        <taxon>Oceanospirillales</taxon>
        <taxon>Halomonadaceae</taxon>
        <taxon>Halomonas</taxon>
    </lineage>
</organism>